<feature type="binding site" evidence="10">
    <location>
        <position position="252"/>
    </location>
    <ligand>
        <name>Zn(2+)</name>
        <dbReference type="ChEBI" id="CHEBI:29105"/>
    </ligand>
</feature>
<comment type="function">
    <text evidence="1 10">Catalyzes the ATP-dependent condensation of GlcN-Ins and L-cysteine to form L-Cys-GlcN-Ins.</text>
</comment>
<feature type="short sequence motif" description="'HIGH' region" evidence="10">
    <location>
        <begin position="45"/>
        <end position="55"/>
    </location>
</feature>
<dbReference type="Gene3D" id="1.20.120.640">
    <property type="entry name" value="Anticodon-binding domain of a subclass of class I aminoacyl-tRNA synthetases"/>
    <property type="match status" value="1"/>
</dbReference>
<feature type="binding site" evidence="10">
    <location>
        <begin position="245"/>
        <end position="247"/>
    </location>
    <ligand>
        <name>L-cysteinyl-5'-AMP</name>
        <dbReference type="ChEBI" id="CHEBI:144924"/>
    </ligand>
</feature>
<feature type="binding site" evidence="10">
    <location>
        <position position="43"/>
    </location>
    <ligand>
        <name>Zn(2+)</name>
        <dbReference type="ChEBI" id="CHEBI:29105"/>
    </ligand>
</feature>
<evidence type="ECO:0000256" key="6">
    <source>
        <dbReference type="ARBA" id="ARBA00022741"/>
    </source>
</evidence>
<evidence type="ECO:0000256" key="1">
    <source>
        <dbReference type="ARBA" id="ARBA00003679"/>
    </source>
</evidence>
<comment type="catalytic activity">
    <reaction evidence="9 10">
        <text>1D-myo-inositol 2-amino-2-deoxy-alpha-D-glucopyranoside + L-cysteine + ATP = 1D-myo-inositol 2-(L-cysteinylamino)-2-deoxy-alpha-D-glucopyranoside + AMP + diphosphate + H(+)</text>
        <dbReference type="Rhea" id="RHEA:26176"/>
        <dbReference type="ChEBI" id="CHEBI:15378"/>
        <dbReference type="ChEBI" id="CHEBI:30616"/>
        <dbReference type="ChEBI" id="CHEBI:33019"/>
        <dbReference type="ChEBI" id="CHEBI:35235"/>
        <dbReference type="ChEBI" id="CHEBI:58886"/>
        <dbReference type="ChEBI" id="CHEBI:58887"/>
        <dbReference type="ChEBI" id="CHEBI:456215"/>
        <dbReference type="EC" id="6.3.1.13"/>
    </reaction>
</comment>
<evidence type="ECO:0000256" key="5">
    <source>
        <dbReference type="ARBA" id="ARBA00022723"/>
    </source>
</evidence>
<reference evidence="12 13" key="1">
    <citation type="journal article" date="2019" name="Int. J. Syst. Evol. Microbiol.">
        <title>The Global Catalogue of Microorganisms (GCM) 10K type strain sequencing project: providing services to taxonomists for standard genome sequencing and annotation.</title>
        <authorList>
            <consortium name="The Broad Institute Genomics Platform"/>
            <consortium name="The Broad Institute Genome Sequencing Center for Infectious Disease"/>
            <person name="Wu L."/>
            <person name="Ma J."/>
        </authorList>
    </citation>
    <scope>NUCLEOTIDE SEQUENCE [LARGE SCALE GENOMIC DNA]</scope>
    <source>
        <strain evidence="12 13">JCM 10671</strain>
    </source>
</reference>
<keyword evidence="5 10" id="KW-0479">Metal-binding</keyword>
<dbReference type="SUPFAM" id="SSF52374">
    <property type="entry name" value="Nucleotidylyl transferase"/>
    <property type="match status" value="1"/>
</dbReference>
<dbReference type="EMBL" id="BAAAHE010000021">
    <property type="protein sequence ID" value="GAA0622907.1"/>
    <property type="molecule type" value="Genomic_DNA"/>
</dbReference>
<dbReference type="Pfam" id="PF01406">
    <property type="entry name" value="tRNA-synt_1e"/>
    <property type="match status" value="1"/>
</dbReference>
<feature type="binding site" evidence="10">
    <location>
        <position position="223"/>
    </location>
    <ligand>
        <name>L-cysteinyl-5'-AMP</name>
        <dbReference type="ChEBI" id="CHEBI:144924"/>
    </ligand>
</feature>
<dbReference type="RefSeq" id="WP_344605623.1">
    <property type="nucleotide sequence ID" value="NZ_BAAAHE010000021.1"/>
</dbReference>
<dbReference type="InterPro" id="IPR017812">
    <property type="entry name" value="Mycothiol_ligase_MshC"/>
</dbReference>
<feature type="binding site" evidence="10">
    <location>
        <position position="227"/>
    </location>
    <ligand>
        <name>Zn(2+)</name>
        <dbReference type="ChEBI" id="CHEBI:29105"/>
    </ligand>
</feature>
<comment type="cofactor">
    <cofactor evidence="10">
        <name>Zn(2+)</name>
        <dbReference type="ChEBI" id="CHEBI:29105"/>
    </cofactor>
    <text evidence="10">Binds 1 zinc ion per subunit.</text>
</comment>
<feature type="binding site" evidence="10">
    <location>
        <position position="58"/>
    </location>
    <ligand>
        <name>L-cysteinyl-5'-AMP</name>
        <dbReference type="ChEBI" id="CHEBI:144924"/>
    </ligand>
</feature>
<keyword evidence="13" id="KW-1185">Reference proteome</keyword>
<sequence length="408" mass="43844">MHAWPSPEIPRLPGQGLPVQVRNTSSGTLVPAVTGAAFRMYVCGITPYDATHLGHANTYVTFDLLNRAVRDSGVPVHYVQNVTDVDDPLLERADATGDDWRELAARETELFREDMIALRVLAPEHYVGAVEAIPVINDFLVGLRDRGALYEVEPDTYFSVHLDPAFGAVANLSQAEMLELFAERGGDPDRAGKKDPLDALVWRGERPGEPAWDSPAGAGRPGWHIECTAIARNLLGDVVDVMGGGRDLAFPHHEMGASHAHVLAGEPGFVRSFVHAGLVGYEGEKMSKSRGNLVFVSKLRAAGVEPAAIRLALLSRHYAADWEYTDEVLMQAQERLARWRAAVSRPDGPDAAETLTAVRTALAHDLDAPAALAAIDAWAARQEAEGGADLGAPGVISRLSDALLGVAL</sequence>
<evidence type="ECO:0000313" key="12">
    <source>
        <dbReference type="EMBL" id="GAA0622907.1"/>
    </source>
</evidence>
<feature type="binding site" evidence="10">
    <location>
        <position position="279"/>
    </location>
    <ligand>
        <name>L-cysteinyl-5'-AMP</name>
        <dbReference type="ChEBI" id="CHEBI:144924"/>
    </ligand>
</feature>
<dbReference type="InterPro" id="IPR024909">
    <property type="entry name" value="Cys-tRNA/MSH_ligase"/>
</dbReference>
<feature type="short sequence motif" description="'KMSKS' region" evidence="10">
    <location>
        <begin position="285"/>
        <end position="289"/>
    </location>
</feature>
<keyword evidence="7 10" id="KW-0862">Zinc</keyword>
<proteinExistence type="inferred from homology"/>
<dbReference type="Gene3D" id="3.40.50.620">
    <property type="entry name" value="HUPs"/>
    <property type="match status" value="1"/>
</dbReference>
<name>A0ABN1GXR2_9ACTN</name>
<evidence type="ECO:0000256" key="3">
    <source>
        <dbReference type="ARBA" id="ARBA00011245"/>
    </source>
</evidence>
<dbReference type="GO" id="GO:0016874">
    <property type="term" value="F:ligase activity"/>
    <property type="evidence" value="ECO:0007669"/>
    <property type="project" value="UniProtKB-KW"/>
</dbReference>
<dbReference type="PANTHER" id="PTHR10890:SF3">
    <property type="entry name" value="CYSTEINE--TRNA LIGASE, CYTOPLASMIC"/>
    <property type="match status" value="1"/>
</dbReference>
<feature type="short sequence motif" description="'ERGGDP' region" evidence="10">
    <location>
        <begin position="183"/>
        <end position="188"/>
    </location>
</feature>
<evidence type="ECO:0000259" key="11">
    <source>
        <dbReference type="Pfam" id="PF01406"/>
    </source>
</evidence>
<accession>A0ABN1GXR2</accession>
<dbReference type="PRINTS" id="PR00983">
    <property type="entry name" value="TRNASYNTHCYS"/>
</dbReference>
<dbReference type="HAMAP" id="MF_01697">
    <property type="entry name" value="MshC"/>
    <property type="match status" value="1"/>
</dbReference>
<comment type="similarity">
    <text evidence="2 10">Belongs to the class-I aminoacyl-tRNA synthetase family. MshC subfamily.</text>
</comment>
<keyword evidence="8 10" id="KW-0067">ATP-binding</keyword>
<evidence type="ECO:0000256" key="2">
    <source>
        <dbReference type="ARBA" id="ARBA00007723"/>
    </source>
</evidence>
<evidence type="ECO:0000256" key="10">
    <source>
        <dbReference type="HAMAP-Rule" id="MF_01697"/>
    </source>
</evidence>
<organism evidence="12 13">
    <name type="scientific">Sporichthya brevicatena</name>
    <dbReference type="NCBI Taxonomy" id="171442"/>
    <lineage>
        <taxon>Bacteria</taxon>
        <taxon>Bacillati</taxon>
        <taxon>Actinomycetota</taxon>
        <taxon>Actinomycetes</taxon>
        <taxon>Sporichthyales</taxon>
        <taxon>Sporichthyaceae</taxon>
        <taxon>Sporichthya</taxon>
    </lineage>
</organism>
<comment type="subunit">
    <text evidence="3 10">Monomer.</text>
</comment>
<dbReference type="Proteomes" id="UP001500957">
    <property type="component" value="Unassembled WGS sequence"/>
</dbReference>
<evidence type="ECO:0000256" key="9">
    <source>
        <dbReference type="ARBA" id="ARBA00048350"/>
    </source>
</evidence>
<feature type="binding site" evidence="10">
    <location>
        <begin position="43"/>
        <end position="46"/>
    </location>
    <ligand>
        <name>L-cysteinyl-5'-AMP</name>
        <dbReference type="ChEBI" id="CHEBI:144924"/>
    </ligand>
</feature>
<evidence type="ECO:0000256" key="4">
    <source>
        <dbReference type="ARBA" id="ARBA00022598"/>
    </source>
</evidence>
<gene>
    <name evidence="10 12" type="primary">mshC</name>
    <name evidence="12" type="ORF">GCM10009547_27380</name>
</gene>
<dbReference type="InterPro" id="IPR014729">
    <property type="entry name" value="Rossmann-like_a/b/a_fold"/>
</dbReference>
<feature type="binding site" evidence="10">
    <location>
        <begin position="81"/>
        <end position="83"/>
    </location>
    <ligand>
        <name>L-cysteinyl-5'-AMP</name>
        <dbReference type="ChEBI" id="CHEBI:144924"/>
    </ligand>
</feature>
<evidence type="ECO:0000256" key="7">
    <source>
        <dbReference type="ARBA" id="ARBA00022833"/>
    </source>
</evidence>
<dbReference type="EC" id="6.3.1.13" evidence="10"/>
<feature type="domain" description="tRNA synthetases class I catalytic" evidence="11">
    <location>
        <begin position="37"/>
        <end position="333"/>
    </location>
</feature>
<dbReference type="PANTHER" id="PTHR10890">
    <property type="entry name" value="CYSTEINYL-TRNA SYNTHETASE"/>
    <property type="match status" value="1"/>
</dbReference>
<comment type="caution">
    <text evidence="12">The sequence shown here is derived from an EMBL/GenBank/DDBJ whole genome shotgun (WGS) entry which is preliminary data.</text>
</comment>
<dbReference type="NCBIfam" id="TIGR03447">
    <property type="entry name" value="mycothiol_MshC"/>
    <property type="match status" value="1"/>
</dbReference>
<evidence type="ECO:0000256" key="8">
    <source>
        <dbReference type="ARBA" id="ARBA00022840"/>
    </source>
</evidence>
<protein>
    <recommendedName>
        <fullName evidence="10">L-cysteine:1D-myo-inositol 2-amino-2-deoxy-alpha-D-glucopyranoside ligase</fullName>
        <shortName evidence="10">L-Cys:GlcN-Ins ligase</shortName>
        <ecNumber evidence="10">6.3.1.13</ecNumber>
    </recommendedName>
    <alternativeName>
        <fullName evidence="10">Mycothiol ligase</fullName>
        <shortName evidence="10">MSH ligase</shortName>
    </alternativeName>
</protein>
<keyword evidence="4 10" id="KW-0436">Ligase</keyword>
<keyword evidence="6 10" id="KW-0547">Nucleotide-binding</keyword>
<evidence type="ECO:0000313" key="13">
    <source>
        <dbReference type="Proteomes" id="UP001500957"/>
    </source>
</evidence>
<dbReference type="InterPro" id="IPR032678">
    <property type="entry name" value="tRNA-synt_1_cat_dom"/>
</dbReference>